<dbReference type="GO" id="GO:0022857">
    <property type="term" value="F:transmembrane transporter activity"/>
    <property type="evidence" value="ECO:0007669"/>
    <property type="project" value="InterPro"/>
</dbReference>
<dbReference type="Pfam" id="PF07690">
    <property type="entry name" value="MFS_1"/>
    <property type="match status" value="2"/>
</dbReference>
<name>A0A1L3MKS6_9MICO</name>
<reference evidence="7 8" key="1">
    <citation type="submission" date="2015-11" db="EMBL/GenBank/DDBJ databases">
        <authorList>
            <person name="Zhang Y."/>
            <person name="Guo Z."/>
        </authorList>
    </citation>
    <scope>NUCLEOTIDE SEQUENCE [LARGE SCALE GENOMIC DNA]</scope>
    <source>
        <strain evidence="7 8">YFY001</strain>
    </source>
</reference>
<dbReference type="GO" id="GO:0005886">
    <property type="term" value="C:plasma membrane"/>
    <property type="evidence" value="ECO:0007669"/>
    <property type="project" value="UniProtKB-SubCell"/>
</dbReference>
<feature type="transmembrane region" description="Helical" evidence="5">
    <location>
        <begin position="328"/>
        <end position="356"/>
    </location>
</feature>
<evidence type="ECO:0000259" key="6">
    <source>
        <dbReference type="PROSITE" id="PS50850"/>
    </source>
</evidence>
<evidence type="ECO:0000256" key="5">
    <source>
        <dbReference type="SAM" id="Phobius"/>
    </source>
</evidence>
<dbReference type="SUPFAM" id="SSF103473">
    <property type="entry name" value="MFS general substrate transporter"/>
    <property type="match status" value="1"/>
</dbReference>
<feature type="transmembrane region" description="Helical" evidence="5">
    <location>
        <begin position="368"/>
        <end position="388"/>
    </location>
</feature>
<evidence type="ECO:0000256" key="3">
    <source>
        <dbReference type="ARBA" id="ARBA00022989"/>
    </source>
</evidence>
<dbReference type="EMBL" id="CP013290">
    <property type="protein sequence ID" value="APH02948.1"/>
    <property type="molecule type" value="Genomic_DNA"/>
</dbReference>
<sequence length="416" mass="41518">MLPSVSIPALQRRTVATLAGSQVLGGVGVSAGAAVGALLAADVSGSETWAGLGGTAQTLGGALAALVVARVMAAKGRRPGLTTGYLMAIFGGLLIVAASVVGSFAVLLVGFLLFGGATAANSQARFAATDLADDAHRGRHLSVVVWATTIGAVAGPNLTGPGQWVARQLHLPALVGPYVLSLVGIALAALVLTAALRPDPLLTARSLQVDHDEPDPTAGLEGEATRGWAVIRTRPDALMGVVAMALGHVVMVSVMIMTPLHMRHGHAGLEIIGLVISLHVVGMYAFSPLTGWAVDRWGSRAVIAVGAGVLLTASLLAASTASGHSLRLTAALVLLGMGWSCTLIAGSTLLTAAVPLRQRPAAQGLSDVAMGLAGGGGGALAGVVVGWWGYPALGLLAGGAALLLGLLVPLGRRSGC</sequence>
<comment type="subcellular location">
    <subcellularLocation>
        <location evidence="1">Cell membrane</location>
        <topology evidence="1">Multi-pass membrane protein</topology>
    </subcellularLocation>
</comment>
<dbReference type="PANTHER" id="PTHR23534">
    <property type="entry name" value="MFS PERMEASE"/>
    <property type="match status" value="1"/>
</dbReference>
<dbReference type="Gene3D" id="1.20.1250.20">
    <property type="entry name" value="MFS general substrate transporter like domains"/>
    <property type="match status" value="1"/>
</dbReference>
<keyword evidence="2 5" id="KW-0812">Transmembrane</keyword>
<keyword evidence="8" id="KW-1185">Reference proteome</keyword>
<evidence type="ECO:0000313" key="8">
    <source>
        <dbReference type="Proteomes" id="UP000182938"/>
    </source>
</evidence>
<proteinExistence type="predicted"/>
<feature type="transmembrane region" description="Helical" evidence="5">
    <location>
        <begin position="301"/>
        <end position="322"/>
    </location>
</feature>
<dbReference type="KEGG" id="jte:ASJ30_02070"/>
<protein>
    <submittedName>
        <fullName evidence="7">MFS transporter</fullName>
    </submittedName>
</protein>
<dbReference type="InterPro" id="IPR011701">
    <property type="entry name" value="MFS"/>
</dbReference>
<evidence type="ECO:0000256" key="2">
    <source>
        <dbReference type="ARBA" id="ARBA00022692"/>
    </source>
</evidence>
<dbReference type="Proteomes" id="UP000182938">
    <property type="component" value="Chromosome"/>
</dbReference>
<dbReference type="InterPro" id="IPR020846">
    <property type="entry name" value="MFS_dom"/>
</dbReference>
<dbReference type="AlphaFoldDB" id="A0A1L3MKS6"/>
<evidence type="ECO:0000313" key="7">
    <source>
        <dbReference type="EMBL" id="APH02948.1"/>
    </source>
</evidence>
<feature type="transmembrane region" description="Helical" evidence="5">
    <location>
        <begin position="50"/>
        <end position="73"/>
    </location>
</feature>
<dbReference type="PANTHER" id="PTHR23534:SF1">
    <property type="entry name" value="MAJOR FACILITATOR SUPERFAMILY PROTEIN"/>
    <property type="match status" value="1"/>
</dbReference>
<feature type="transmembrane region" description="Helical" evidence="5">
    <location>
        <begin position="271"/>
        <end position="294"/>
    </location>
</feature>
<dbReference type="InterPro" id="IPR036259">
    <property type="entry name" value="MFS_trans_sf"/>
</dbReference>
<feature type="transmembrane region" description="Helical" evidence="5">
    <location>
        <begin position="85"/>
        <end position="114"/>
    </location>
</feature>
<evidence type="ECO:0000256" key="4">
    <source>
        <dbReference type="ARBA" id="ARBA00023136"/>
    </source>
</evidence>
<evidence type="ECO:0000256" key="1">
    <source>
        <dbReference type="ARBA" id="ARBA00004651"/>
    </source>
</evidence>
<dbReference type="PROSITE" id="PS50850">
    <property type="entry name" value="MFS"/>
    <property type="match status" value="1"/>
</dbReference>
<feature type="transmembrane region" description="Helical" evidence="5">
    <location>
        <begin position="394"/>
        <end position="411"/>
    </location>
</feature>
<feature type="transmembrane region" description="Helical" evidence="5">
    <location>
        <begin position="237"/>
        <end position="259"/>
    </location>
</feature>
<dbReference type="OrthoDB" id="9776171at2"/>
<gene>
    <name evidence="7" type="ORF">ASJ30_02070</name>
</gene>
<keyword evidence="4 5" id="KW-0472">Membrane</keyword>
<feature type="transmembrane region" description="Helical" evidence="5">
    <location>
        <begin position="178"/>
        <end position="196"/>
    </location>
</feature>
<accession>A0A1L3MKS6</accession>
<feature type="domain" description="Major facilitator superfamily (MFS) profile" evidence="6">
    <location>
        <begin position="233"/>
        <end position="416"/>
    </location>
</feature>
<organism evidence="7 8">
    <name type="scientific">Janibacter indicus</name>
    <dbReference type="NCBI Taxonomy" id="857417"/>
    <lineage>
        <taxon>Bacteria</taxon>
        <taxon>Bacillati</taxon>
        <taxon>Actinomycetota</taxon>
        <taxon>Actinomycetes</taxon>
        <taxon>Micrococcales</taxon>
        <taxon>Intrasporangiaceae</taxon>
        <taxon>Janibacter</taxon>
    </lineage>
</organism>
<keyword evidence="3 5" id="KW-1133">Transmembrane helix</keyword>